<proteinExistence type="predicted"/>
<evidence type="ECO:0000256" key="1">
    <source>
        <dbReference type="SAM" id="Coils"/>
    </source>
</evidence>
<organism evidence="2 3">
    <name type="scientific">Sclerotinia borealis (strain F-4128)</name>
    <dbReference type="NCBI Taxonomy" id="1432307"/>
    <lineage>
        <taxon>Eukaryota</taxon>
        <taxon>Fungi</taxon>
        <taxon>Dikarya</taxon>
        <taxon>Ascomycota</taxon>
        <taxon>Pezizomycotina</taxon>
        <taxon>Leotiomycetes</taxon>
        <taxon>Helotiales</taxon>
        <taxon>Sclerotiniaceae</taxon>
        <taxon>Sclerotinia</taxon>
    </lineage>
</organism>
<dbReference type="AlphaFoldDB" id="W9CDE8"/>
<name>W9CDE8_SCLBF</name>
<reference evidence="2 3" key="1">
    <citation type="journal article" date="2014" name="Genome Announc.">
        <title>Draft genome sequence of Sclerotinia borealis, a psychrophilic plant pathogenic fungus.</title>
        <authorList>
            <person name="Mardanov A.V."/>
            <person name="Beletsky A.V."/>
            <person name="Kadnikov V.V."/>
            <person name="Ignatov A.N."/>
            <person name="Ravin N.V."/>
        </authorList>
    </citation>
    <scope>NUCLEOTIDE SEQUENCE [LARGE SCALE GENOMIC DNA]</scope>
    <source>
        <strain evidence="3">F-4157</strain>
    </source>
</reference>
<protein>
    <submittedName>
        <fullName evidence="2">Uncharacterized protein</fullName>
    </submittedName>
</protein>
<accession>W9CDE8</accession>
<keyword evidence="1" id="KW-0175">Coiled coil</keyword>
<dbReference type="OrthoDB" id="3557347at2759"/>
<feature type="coiled-coil region" evidence="1">
    <location>
        <begin position="111"/>
        <end position="181"/>
    </location>
</feature>
<keyword evidence="3" id="KW-1185">Reference proteome</keyword>
<dbReference type="EMBL" id="AYSA01000282">
    <property type="protein sequence ID" value="ESZ93881.1"/>
    <property type="molecule type" value="Genomic_DNA"/>
</dbReference>
<sequence length="190" mass="22803">MAHWAPGAHPPISRHLFGNEFTYDTIHFLQCRGYSFDALPNPDIFHEKYNDINYWKAQLAFRGASSRGDILELIERCLGAELPDQMHPRVAVAGIHMTREYVRLTWGEDEVEYMEDEMLELEEEMLDEEQEMLEEEQEMLELEQEMLELEEEMLKEEQEMLELEEEMLKEEQEMLELEEEMRVIYSSYRL</sequence>
<evidence type="ECO:0000313" key="2">
    <source>
        <dbReference type="EMBL" id="ESZ93881.1"/>
    </source>
</evidence>
<dbReference type="Proteomes" id="UP000019487">
    <property type="component" value="Unassembled WGS sequence"/>
</dbReference>
<dbReference type="HOGENOM" id="CLU_122980_0_0_1"/>
<gene>
    <name evidence="2" type="ORF">SBOR_5739</name>
</gene>
<evidence type="ECO:0000313" key="3">
    <source>
        <dbReference type="Proteomes" id="UP000019487"/>
    </source>
</evidence>
<comment type="caution">
    <text evidence="2">The sequence shown here is derived from an EMBL/GenBank/DDBJ whole genome shotgun (WGS) entry which is preliminary data.</text>
</comment>